<dbReference type="OMA" id="IIVEACI"/>
<name>A0A1J7GSM8_LUPAN</name>
<gene>
    <name evidence="1" type="ORF">TanjilG_30972</name>
</gene>
<organism evidence="1 2">
    <name type="scientific">Lupinus angustifolius</name>
    <name type="common">Narrow-leaved blue lupine</name>
    <dbReference type="NCBI Taxonomy" id="3871"/>
    <lineage>
        <taxon>Eukaryota</taxon>
        <taxon>Viridiplantae</taxon>
        <taxon>Streptophyta</taxon>
        <taxon>Embryophyta</taxon>
        <taxon>Tracheophyta</taxon>
        <taxon>Spermatophyta</taxon>
        <taxon>Magnoliopsida</taxon>
        <taxon>eudicotyledons</taxon>
        <taxon>Gunneridae</taxon>
        <taxon>Pentapetalae</taxon>
        <taxon>rosids</taxon>
        <taxon>fabids</taxon>
        <taxon>Fabales</taxon>
        <taxon>Fabaceae</taxon>
        <taxon>Papilionoideae</taxon>
        <taxon>50 kb inversion clade</taxon>
        <taxon>genistoids sensu lato</taxon>
        <taxon>core genistoids</taxon>
        <taxon>Genisteae</taxon>
        <taxon>Lupinus</taxon>
    </lineage>
</organism>
<protein>
    <submittedName>
        <fullName evidence="1">Uncharacterized protein</fullName>
    </submittedName>
</protein>
<dbReference type="AlphaFoldDB" id="A0A1J7GSM8"/>
<reference evidence="1 2" key="1">
    <citation type="journal article" date="2017" name="Plant Biotechnol. J.">
        <title>A comprehensive draft genome sequence for lupin (Lupinus angustifolius), an emerging health food: insights into plant-microbe interactions and legume evolution.</title>
        <authorList>
            <person name="Hane J.K."/>
            <person name="Ming Y."/>
            <person name="Kamphuis L.G."/>
            <person name="Nelson M.N."/>
            <person name="Garg G."/>
            <person name="Atkins C.A."/>
            <person name="Bayer P.E."/>
            <person name="Bravo A."/>
            <person name="Bringans S."/>
            <person name="Cannon S."/>
            <person name="Edwards D."/>
            <person name="Foley R."/>
            <person name="Gao L.L."/>
            <person name="Harrison M.J."/>
            <person name="Huang W."/>
            <person name="Hurgobin B."/>
            <person name="Li S."/>
            <person name="Liu C.W."/>
            <person name="McGrath A."/>
            <person name="Morahan G."/>
            <person name="Murray J."/>
            <person name="Weller J."/>
            <person name="Jian J."/>
            <person name="Singh K.B."/>
        </authorList>
    </citation>
    <scope>NUCLEOTIDE SEQUENCE [LARGE SCALE GENOMIC DNA]</scope>
    <source>
        <strain evidence="2">cv. Tanjil</strain>
        <tissue evidence="1">Whole plant</tissue>
    </source>
</reference>
<evidence type="ECO:0000313" key="1">
    <source>
        <dbReference type="EMBL" id="OIW03552.1"/>
    </source>
</evidence>
<dbReference type="PANTHER" id="PTHR10492:SF93">
    <property type="entry name" value="ATP-DEPENDENT DNA HELICASE"/>
    <property type="match status" value="1"/>
</dbReference>
<dbReference type="EMBL" id="CM007370">
    <property type="protein sequence ID" value="OIW03552.1"/>
    <property type="molecule type" value="Genomic_DNA"/>
</dbReference>
<dbReference type="Proteomes" id="UP000188354">
    <property type="component" value="Chromosome LG10"/>
</dbReference>
<evidence type="ECO:0000313" key="2">
    <source>
        <dbReference type="Proteomes" id="UP000188354"/>
    </source>
</evidence>
<proteinExistence type="predicted"/>
<accession>A0A1J7GSM8</accession>
<dbReference type="STRING" id="3871.A0A1J7GSM8"/>
<dbReference type="PANTHER" id="PTHR10492">
    <property type="match status" value="1"/>
</dbReference>
<sequence>MSSSCMKDGNCSQYFPKKIQQSKIVDEDGYHVYMRRDNGNIVEKNGISLDNRYVVPYNPQLLIKYQAHINMEWCNQSTSVKYLFKYINKGYDRITAVIEPTDDGAS</sequence>
<keyword evidence="2" id="KW-1185">Reference proteome</keyword>
<dbReference type="Gramene" id="OIW03552">
    <property type="protein sequence ID" value="OIW03552"/>
    <property type="gene ID" value="TanjilG_30972"/>
</dbReference>